<evidence type="ECO:0000313" key="10">
    <source>
        <dbReference type="EMBL" id="PSB38189.1"/>
    </source>
</evidence>
<dbReference type="PANTHER" id="PTHR43112:SF10">
    <property type="entry name" value="FERREDOXIN C 2, CHLOROPLASTIC"/>
    <property type="match status" value="1"/>
</dbReference>
<sequence>MSETTPATTPATTPEPPVFQVSASLDGTAYRFPCRSDQTVLSAAEAAGVPLPSSCCSGVCTTCAALLHSGTVHQPDAMGVKAELQAKGYALLCVSYPLSDLDLLAGQEDALYEAQFGQFQK</sequence>
<evidence type="ECO:0000256" key="7">
    <source>
        <dbReference type="ARBA" id="ARBA00023014"/>
    </source>
</evidence>
<reference evidence="10 11" key="1">
    <citation type="submission" date="2018-02" db="EMBL/GenBank/DDBJ databases">
        <authorList>
            <person name="Moore K."/>
            <person name="Momper L."/>
        </authorList>
    </citation>
    <scope>NUCLEOTIDE SEQUENCE [LARGE SCALE GENOMIC DNA]</scope>
    <source>
        <strain evidence="10 11">CCALA 015</strain>
    </source>
</reference>
<dbReference type="PANTHER" id="PTHR43112">
    <property type="entry name" value="FERREDOXIN"/>
    <property type="match status" value="1"/>
</dbReference>
<dbReference type="Pfam" id="PF00111">
    <property type="entry name" value="Fer2"/>
    <property type="match status" value="1"/>
</dbReference>
<dbReference type="CDD" id="cd00207">
    <property type="entry name" value="fer2"/>
    <property type="match status" value="1"/>
</dbReference>
<evidence type="ECO:0000256" key="3">
    <source>
        <dbReference type="ARBA" id="ARBA00022714"/>
    </source>
</evidence>
<dbReference type="Proteomes" id="UP000238218">
    <property type="component" value="Unassembled WGS sequence"/>
</dbReference>
<accession>A0ABX5FBU0</accession>
<dbReference type="Gene3D" id="3.10.20.30">
    <property type="match status" value="1"/>
</dbReference>
<protein>
    <submittedName>
        <fullName evidence="10">Ferredoxin</fullName>
    </submittedName>
</protein>
<keyword evidence="7" id="KW-0411">Iron-sulfur</keyword>
<keyword evidence="6" id="KW-0408">Iron</keyword>
<keyword evidence="4" id="KW-0479">Metal-binding</keyword>
<dbReference type="InterPro" id="IPR001041">
    <property type="entry name" value="2Fe-2S_ferredoxin-type"/>
</dbReference>
<gene>
    <name evidence="10" type="ORF">C7B81_05660</name>
</gene>
<comment type="caution">
    <text evidence="10">The sequence shown here is derived from an EMBL/GenBank/DDBJ whole genome shotgun (WGS) entry which is preliminary data.</text>
</comment>
<keyword evidence="2" id="KW-0813">Transport</keyword>
<dbReference type="InterPro" id="IPR012675">
    <property type="entry name" value="Beta-grasp_dom_sf"/>
</dbReference>
<comment type="cofactor">
    <cofactor evidence="8">
        <name>[2Fe-2S] cluster</name>
        <dbReference type="ChEBI" id="CHEBI:190135"/>
    </cofactor>
</comment>
<dbReference type="PROSITE" id="PS51085">
    <property type="entry name" value="2FE2S_FER_2"/>
    <property type="match status" value="1"/>
</dbReference>
<evidence type="ECO:0000256" key="2">
    <source>
        <dbReference type="ARBA" id="ARBA00022448"/>
    </source>
</evidence>
<feature type="domain" description="2Fe-2S ferredoxin-type" evidence="9">
    <location>
        <begin position="19"/>
        <end position="109"/>
    </location>
</feature>
<evidence type="ECO:0000256" key="4">
    <source>
        <dbReference type="ARBA" id="ARBA00022723"/>
    </source>
</evidence>
<evidence type="ECO:0000313" key="11">
    <source>
        <dbReference type="Proteomes" id="UP000238218"/>
    </source>
</evidence>
<evidence type="ECO:0000259" key="9">
    <source>
        <dbReference type="PROSITE" id="PS51085"/>
    </source>
</evidence>
<keyword evidence="5" id="KW-0249">Electron transport</keyword>
<keyword evidence="3" id="KW-0001">2Fe-2S</keyword>
<dbReference type="SUPFAM" id="SSF54292">
    <property type="entry name" value="2Fe-2S ferredoxin-like"/>
    <property type="match status" value="1"/>
</dbReference>
<dbReference type="RefSeq" id="WP_106220312.1">
    <property type="nucleotide sequence ID" value="NZ_PVWP01000003.1"/>
</dbReference>
<proteinExistence type="inferred from homology"/>
<reference evidence="10 11" key="2">
    <citation type="submission" date="2018-03" db="EMBL/GenBank/DDBJ databases">
        <title>The ancient ancestry and fast evolution of plastids.</title>
        <authorList>
            <person name="Moore K.R."/>
            <person name="Magnabosco C."/>
            <person name="Momper L."/>
            <person name="Gold D.A."/>
            <person name="Bosak T."/>
            <person name="Fournier G.P."/>
        </authorList>
    </citation>
    <scope>NUCLEOTIDE SEQUENCE [LARGE SCALE GENOMIC DNA]</scope>
    <source>
        <strain evidence="10 11">CCALA 015</strain>
    </source>
</reference>
<comment type="similarity">
    <text evidence="1">Belongs to the 2Fe2S plant-type ferredoxin family.</text>
</comment>
<dbReference type="InterPro" id="IPR036010">
    <property type="entry name" value="2Fe-2S_ferredoxin-like_sf"/>
</dbReference>
<evidence type="ECO:0000256" key="5">
    <source>
        <dbReference type="ARBA" id="ARBA00022982"/>
    </source>
</evidence>
<name>A0ABX5FBU0_9CHRO</name>
<evidence type="ECO:0000256" key="1">
    <source>
        <dbReference type="ARBA" id="ARBA00007874"/>
    </source>
</evidence>
<dbReference type="EMBL" id="PVWP01000003">
    <property type="protein sequence ID" value="PSB38189.1"/>
    <property type="molecule type" value="Genomic_DNA"/>
</dbReference>
<keyword evidence="11" id="KW-1185">Reference proteome</keyword>
<evidence type="ECO:0000256" key="6">
    <source>
        <dbReference type="ARBA" id="ARBA00023004"/>
    </source>
</evidence>
<evidence type="ECO:0000256" key="8">
    <source>
        <dbReference type="ARBA" id="ARBA00034078"/>
    </source>
</evidence>
<organism evidence="10 11">
    <name type="scientific">Aphanothece cf. minutissima CCALA 015</name>
    <dbReference type="NCBI Taxonomy" id="2107695"/>
    <lineage>
        <taxon>Bacteria</taxon>
        <taxon>Bacillati</taxon>
        <taxon>Cyanobacteriota</taxon>
        <taxon>Cyanophyceae</taxon>
        <taxon>Oscillatoriophycideae</taxon>
        <taxon>Chroococcales</taxon>
        <taxon>Aphanothecaceae</taxon>
        <taxon>Aphanothece</taxon>
    </lineage>
</organism>